<evidence type="ECO:0000313" key="11">
    <source>
        <dbReference type="Proteomes" id="UP000708208"/>
    </source>
</evidence>
<name>A0A8J2KK89_9HEXA</name>
<dbReference type="EC" id="3.2.1.107" evidence="6"/>
<evidence type="ECO:0000256" key="7">
    <source>
        <dbReference type="ARBA" id="ARBA00071505"/>
    </source>
</evidence>
<dbReference type="GO" id="GO:0005975">
    <property type="term" value="P:carbohydrate metabolic process"/>
    <property type="evidence" value="ECO:0007669"/>
    <property type="project" value="InterPro"/>
</dbReference>
<keyword evidence="2" id="KW-0378">Hydrolase</keyword>
<sequence length="796" mass="88826">MTNSYSACGEYSGIGMTKRFLLFGAVLILGVVYLCTRSTPGLAQEFQDVSPLPYVFESTSLPTDNDGNLLPRYMASVGNGHIATTVYTNVVFMNGLYNGERGESHRAKIPSRNNFRVSKADIDVSNEAYGLDVKRGVFYERFDFGNYTVEQRTFAHRHYQTIIVTQFELTLQAGKQAHPYLLELTKNSGGVSDDLSLGSESDFPSAVPAKSQCGETKIIEDTRYQANRSSLCIISTDVPAGLTGLSPALFNFFTSLDIELSTAADDFNKVAQLSVNNPEQILKSHEAAWEAVWDDGRIEVEGNLGLAKLLYGCLYYILASLPIVGETNTPTRQFYGLSPGGLAYGDYLMDYQGHSFWDTETWMYPTVLYFYPELAREILNYRLHALPAARGRAEETGYQGSRFPWESAFTGRETTPDCCPETRDFQIHNTGDVGFAIRQYISSTRDGNWLKDSGNYVTNGCGMIREIAEFWASRSTFNNVTNQFDINGVMPPDEDHHDVNNSIYTNVVAGYSIFFAEYAKCLCGDSMQSIPEEWSKRARSFKFLYDSERDYHPEFDGYEPGTAIKQADVVLLGFPLLYPMNDTTRKNDLLIYEPVTRENGPAMTWAMHTVGFLELNDEDKSNALFNKSYQPYMREPFKVWTEAKAPDFGAVNFITGMGGLLQEVVSGYGGLRLHTETLEFRQPQVLPGSSGLNLRGLKYLGNKFDLEVAKNSTDVRFVLRTAQSEYPLEISYLQDGREVSVPFGDQGQAVEVSSAGTITIRTSTATSCTLPLDQIGGTYSQSSYQKAYRVTSANPH</sequence>
<comment type="function">
    <text evidence="5">Catalyzes the hydrolysis of glucose from the disaccharide unit linked to hydroxylysine residues of collagen and collagen-like proteins.</text>
</comment>
<evidence type="ECO:0000256" key="3">
    <source>
        <dbReference type="ARBA" id="ARBA00023295"/>
    </source>
</evidence>
<evidence type="ECO:0000256" key="8">
    <source>
        <dbReference type="ARBA" id="ARBA00079982"/>
    </source>
</evidence>
<comment type="catalytic activity">
    <reaction evidence="4">
        <text>(5R)-5-O-[alpha-D-glucosyl-(1-&gt;2)-beta-D-galactosyl]-5-hydroxy-L-lysyl-[collagen] + H2O = (5R)-5-O-(beta-D-galactosyl)-5-hydroxy-L-lysyl-[collagen] + D-glucose</text>
        <dbReference type="Rhea" id="RHEA:11068"/>
        <dbReference type="Rhea" id="RHEA-COMP:12753"/>
        <dbReference type="Rhea" id="RHEA-COMP:12754"/>
        <dbReference type="ChEBI" id="CHEBI:4167"/>
        <dbReference type="ChEBI" id="CHEBI:15377"/>
        <dbReference type="ChEBI" id="CHEBI:133443"/>
        <dbReference type="ChEBI" id="CHEBI:133452"/>
        <dbReference type="EC" id="3.2.1.107"/>
    </reaction>
</comment>
<evidence type="ECO:0000256" key="1">
    <source>
        <dbReference type="ARBA" id="ARBA00006768"/>
    </source>
</evidence>
<evidence type="ECO:0000256" key="5">
    <source>
        <dbReference type="ARBA" id="ARBA00053339"/>
    </source>
</evidence>
<dbReference type="FunFam" id="1.50.10.10:FF:000023">
    <property type="entry name" value="Protein-glucosylgalactosylhydroxylysine glucosidase"/>
    <property type="match status" value="1"/>
</dbReference>
<evidence type="ECO:0000313" key="10">
    <source>
        <dbReference type="EMBL" id="CAG7819586.1"/>
    </source>
</evidence>
<protein>
    <recommendedName>
        <fullName evidence="7">Protein-glucosylgalactosylhydroxylysine glucosidase</fullName>
        <ecNumber evidence="6">3.2.1.107</ecNumber>
    </recommendedName>
    <alternativeName>
        <fullName evidence="8">Acid trehalase-like protein 1</fullName>
    </alternativeName>
</protein>
<evidence type="ECO:0000256" key="2">
    <source>
        <dbReference type="ARBA" id="ARBA00022801"/>
    </source>
</evidence>
<dbReference type="InterPro" id="IPR005195">
    <property type="entry name" value="Glyco_hydro_65_M"/>
</dbReference>
<comment type="similarity">
    <text evidence="1">Belongs to the glycosyl hydrolase 65 family.</text>
</comment>
<dbReference type="EMBL" id="CAJVCH010453818">
    <property type="protein sequence ID" value="CAG7819586.1"/>
    <property type="molecule type" value="Genomic_DNA"/>
</dbReference>
<evidence type="ECO:0000256" key="6">
    <source>
        <dbReference type="ARBA" id="ARBA00066430"/>
    </source>
</evidence>
<feature type="domain" description="Glycoside hydrolase family 65 central catalytic" evidence="9">
    <location>
        <begin position="350"/>
        <end position="519"/>
    </location>
</feature>
<organism evidence="10 11">
    <name type="scientific">Allacma fusca</name>
    <dbReference type="NCBI Taxonomy" id="39272"/>
    <lineage>
        <taxon>Eukaryota</taxon>
        <taxon>Metazoa</taxon>
        <taxon>Ecdysozoa</taxon>
        <taxon>Arthropoda</taxon>
        <taxon>Hexapoda</taxon>
        <taxon>Collembola</taxon>
        <taxon>Symphypleona</taxon>
        <taxon>Sminthuridae</taxon>
        <taxon>Allacma</taxon>
    </lineage>
</organism>
<evidence type="ECO:0000256" key="4">
    <source>
        <dbReference type="ARBA" id="ARBA00051415"/>
    </source>
</evidence>
<comment type="caution">
    <text evidence="10">The sequence shown here is derived from an EMBL/GenBank/DDBJ whole genome shotgun (WGS) entry which is preliminary data.</text>
</comment>
<dbReference type="PANTHER" id="PTHR11051">
    <property type="entry name" value="GLYCOSYL HYDROLASE-RELATED"/>
    <property type="match status" value="1"/>
</dbReference>
<dbReference type="AlphaFoldDB" id="A0A8J2KK89"/>
<proteinExistence type="inferred from homology"/>
<gene>
    <name evidence="10" type="ORF">AFUS01_LOCUS30022</name>
</gene>
<keyword evidence="3" id="KW-0326">Glycosidase</keyword>
<dbReference type="Pfam" id="PF03632">
    <property type="entry name" value="Glyco_hydro_65m"/>
    <property type="match status" value="1"/>
</dbReference>
<dbReference type="GO" id="GO:0047402">
    <property type="term" value="F:protein-glucosylgalactosylhydroxylysine glucosidase activity"/>
    <property type="evidence" value="ECO:0007669"/>
    <property type="project" value="UniProtKB-EC"/>
</dbReference>
<dbReference type="OrthoDB" id="200349at2759"/>
<keyword evidence="11" id="KW-1185">Reference proteome</keyword>
<reference evidence="10" key="1">
    <citation type="submission" date="2021-06" db="EMBL/GenBank/DDBJ databases">
        <authorList>
            <person name="Hodson N. C."/>
            <person name="Mongue J. A."/>
            <person name="Jaron S. K."/>
        </authorList>
    </citation>
    <scope>NUCLEOTIDE SEQUENCE</scope>
</reference>
<evidence type="ECO:0000259" key="9">
    <source>
        <dbReference type="Pfam" id="PF03632"/>
    </source>
</evidence>
<dbReference type="Proteomes" id="UP000708208">
    <property type="component" value="Unassembled WGS sequence"/>
</dbReference>
<dbReference type="PANTHER" id="PTHR11051:SF8">
    <property type="entry name" value="PROTEIN-GLUCOSYLGALACTOSYLHYDROXYLYSINE GLUCOSIDASE"/>
    <property type="match status" value="1"/>
</dbReference>
<accession>A0A8J2KK89</accession>